<keyword evidence="3" id="KW-1185">Reference proteome</keyword>
<sequence>MWKLNIKRNPKKRSPEDEGCSIRRKKGEALPYIGRIGSRGSRSRGTRGPTGMPSKIPAALGRKAILLPRPQALASSQGRDSRAAREHPRGFALQIRRFINGNTGAGIRTRGTGRAPGRIRHLTEERGQANPNITADQNCEERVDDSPVEPRLGWFQGVEKPTRGDSSRASKAVQTTSLAVLIFSEALKARSGDCSGPPSNFRLCDIVESSMCHKLFRGLQRGKNLEYMTANVTHHRVVHLRGSWSGTMKKFLNMSILTTNRIRKKISKDEGNFERNNRETSSSEVTLESDRRVKVDPLSEAPAVMRIPCTGQVTEE</sequence>
<protein>
    <submittedName>
        <fullName evidence="2">Uncharacterized protein</fullName>
    </submittedName>
</protein>
<feature type="compositionally biased region" description="Basic residues" evidence="1">
    <location>
        <begin position="1"/>
        <end position="12"/>
    </location>
</feature>
<evidence type="ECO:0000256" key="1">
    <source>
        <dbReference type="SAM" id="MobiDB-lite"/>
    </source>
</evidence>
<proteinExistence type="predicted"/>
<feature type="region of interest" description="Disordered" evidence="1">
    <location>
        <begin position="268"/>
        <end position="291"/>
    </location>
</feature>
<evidence type="ECO:0000313" key="3">
    <source>
        <dbReference type="Proteomes" id="UP000466442"/>
    </source>
</evidence>
<reference evidence="2" key="1">
    <citation type="journal article" date="2021" name="Mol. Ecol. Resour.">
        <title>Apolygus lucorum genome provides insights into omnivorousness and mesophyll feeding.</title>
        <authorList>
            <person name="Liu Y."/>
            <person name="Liu H."/>
            <person name="Wang H."/>
            <person name="Huang T."/>
            <person name="Liu B."/>
            <person name="Yang B."/>
            <person name="Yin L."/>
            <person name="Li B."/>
            <person name="Zhang Y."/>
            <person name="Zhang S."/>
            <person name="Jiang F."/>
            <person name="Zhang X."/>
            <person name="Ren Y."/>
            <person name="Wang B."/>
            <person name="Wang S."/>
            <person name="Lu Y."/>
            <person name="Wu K."/>
            <person name="Fan W."/>
            <person name="Wang G."/>
        </authorList>
    </citation>
    <scope>NUCLEOTIDE SEQUENCE</scope>
    <source>
        <strain evidence="2">12Hb</strain>
    </source>
</reference>
<feature type="region of interest" description="Disordered" evidence="1">
    <location>
        <begin position="1"/>
        <end position="56"/>
    </location>
</feature>
<name>A0A8S9XUE9_APOLU</name>
<feature type="compositionally biased region" description="Basic and acidic residues" evidence="1">
    <location>
        <begin position="268"/>
        <end position="278"/>
    </location>
</feature>
<organism evidence="2 3">
    <name type="scientific">Apolygus lucorum</name>
    <name type="common">Small green plant bug</name>
    <name type="synonym">Lygocoris lucorum</name>
    <dbReference type="NCBI Taxonomy" id="248454"/>
    <lineage>
        <taxon>Eukaryota</taxon>
        <taxon>Metazoa</taxon>
        <taxon>Ecdysozoa</taxon>
        <taxon>Arthropoda</taxon>
        <taxon>Hexapoda</taxon>
        <taxon>Insecta</taxon>
        <taxon>Pterygota</taxon>
        <taxon>Neoptera</taxon>
        <taxon>Paraneoptera</taxon>
        <taxon>Hemiptera</taxon>
        <taxon>Heteroptera</taxon>
        <taxon>Panheteroptera</taxon>
        <taxon>Cimicomorpha</taxon>
        <taxon>Miridae</taxon>
        <taxon>Mirini</taxon>
        <taxon>Apolygus</taxon>
    </lineage>
</organism>
<dbReference type="AlphaFoldDB" id="A0A8S9XUE9"/>
<gene>
    <name evidence="2" type="ORF">GE061_012720</name>
</gene>
<dbReference type="EMBL" id="WIXP02000004">
    <property type="protein sequence ID" value="KAF6212199.1"/>
    <property type="molecule type" value="Genomic_DNA"/>
</dbReference>
<dbReference type="Proteomes" id="UP000466442">
    <property type="component" value="Unassembled WGS sequence"/>
</dbReference>
<accession>A0A8S9XUE9</accession>
<evidence type="ECO:0000313" key="2">
    <source>
        <dbReference type="EMBL" id="KAF6212199.1"/>
    </source>
</evidence>
<comment type="caution">
    <text evidence="2">The sequence shown here is derived from an EMBL/GenBank/DDBJ whole genome shotgun (WGS) entry which is preliminary data.</text>
</comment>